<gene>
    <name evidence="2" type="ORF">DV520_01305</name>
</gene>
<dbReference type="Pfam" id="PF01713">
    <property type="entry name" value="Smr"/>
    <property type="match status" value="1"/>
</dbReference>
<evidence type="ECO:0000313" key="3">
    <source>
        <dbReference type="Proteomes" id="UP000260649"/>
    </source>
</evidence>
<evidence type="ECO:0000313" key="2">
    <source>
        <dbReference type="EMBL" id="RFT07795.1"/>
    </source>
</evidence>
<evidence type="ECO:0000259" key="1">
    <source>
        <dbReference type="Pfam" id="PF01713"/>
    </source>
</evidence>
<name>A0A3E2B720_9FIRM</name>
<accession>A0A3E2B720</accession>
<dbReference type="Gene3D" id="3.30.1370.110">
    <property type="match status" value="1"/>
</dbReference>
<feature type="domain" description="Smr" evidence="1">
    <location>
        <begin position="22"/>
        <end position="77"/>
    </location>
</feature>
<dbReference type="OrthoDB" id="5432142at2"/>
<keyword evidence="3" id="KW-1185">Reference proteome</keyword>
<dbReference type="InterPro" id="IPR036063">
    <property type="entry name" value="Smr_dom_sf"/>
</dbReference>
<organism evidence="2 3">
    <name type="scientific">Evtepia gabavorous</name>
    <dbReference type="NCBI Taxonomy" id="2211183"/>
    <lineage>
        <taxon>Bacteria</taxon>
        <taxon>Bacillati</taxon>
        <taxon>Bacillota</taxon>
        <taxon>Clostridia</taxon>
        <taxon>Eubacteriales</taxon>
        <taxon>Evtepia</taxon>
    </lineage>
</organism>
<protein>
    <recommendedName>
        <fullName evidence="1">Smr domain-containing protein</fullName>
    </recommendedName>
</protein>
<dbReference type="Proteomes" id="UP000260649">
    <property type="component" value="Unassembled WGS sequence"/>
</dbReference>
<dbReference type="EMBL" id="QQRQ01000001">
    <property type="protein sequence ID" value="RFT07795.1"/>
    <property type="molecule type" value="Genomic_DNA"/>
</dbReference>
<reference evidence="2 3" key="1">
    <citation type="submission" date="2018-07" db="EMBL/GenBank/DDBJ databases">
        <title>GABA Modulating Bacteria of the Human Gut Microbiota.</title>
        <authorList>
            <person name="Strandwitz P."/>
            <person name="Kim K.H."/>
            <person name="Terekhova D."/>
            <person name="Liu J.K."/>
            <person name="Sharma A."/>
            <person name="Levering J."/>
            <person name="Mcdonald D."/>
            <person name="Dietrich D."/>
            <person name="Ramadhar T.R."/>
            <person name="Lekbua A."/>
            <person name="Mroue N."/>
            <person name="Liston C."/>
            <person name="Stewart E.J."/>
            <person name="Dubin M.J."/>
            <person name="Zengler K."/>
            <person name="Knight R."/>
            <person name="Gilbert J.A."/>
            <person name="Clardy J."/>
            <person name="Lewis K."/>
        </authorList>
    </citation>
    <scope>NUCLEOTIDE SEQUENCE [LARGE SCALE GENOMIC DNA]</scope>
    <source>
        <strain evidence="2 3">KLE1738</strain>
    </source>
</reference>
<dbReference type="RefSeq" id="WP_117141522.1">
    <property type="nucleotide sequence ID" value="NZ_JBKSPH010000001.1"/>
</dbReference>
<dbReference type="InterPro" id="IPR002625">
    <property type="entry name" value="Smr_dom"/>
</dbReference>
<sequence length="120" mass="13950">MKGPRYSSRLREVNLELGMPFADQAIKRLTFEIHHSRAMGCTVLKIIHGYGSSGKGGKIRTESRKYLTRLKRQGEIRDFVKGEQFSIFEEATRQAFARCEELRRDHDLDRYNNGVTFILL</sequence>
<proteinExistence type="predicted"/>
<dbReference type="AlphaFoldDB" id="A0A3E2B720"/>
<comment type="caution">
    <text evidence="2">The sequence shown here is derived from an EMBL/GenBank/DDBJ whole genome shotgun (WGS) entry which is preliminary data.</text>
</comment>